<evidence type="ECO:0000256" key="1">
    <source>
        <dbReference type="SAM" id="Phobius"/>
    </source>
</evidence>
<feature type="transmembrane region" description="Helical" evidence="1">
    <location>
        <begin position="29"/>
        <end position="48"/>
    </location>
</feature>
<evidence type="ECO:0008006" key="4">
    <source>
        <dbReference type="Google" id="ProtNLM"/>
    </source>
</evidence>
<evidence type="ECO:0000313" key="2">
    <source>
        <dbReference type="EMBL" id="GAA5180229.1"/>
    </source>
</evidence>
<comment type="caution">
    <text evidence="2">The sequence shown here is derived from an EMBL/GenBank/DDBJ whole genome shotgun (WGS) entry which is preliminary data.</text>
</comment>
<gene>
    <name evidence="2" type="ORF">GCM10023322_12060</name>
</gene>
<evidence type="ECO:0000313" key="3">
    <source>
        <dbReference type="Proteomes" id="UP001501570"/>
    </source>
</evidence>
<keyword evidence="1" id="KW-1133">Transmembrane helix</keyword>
<dbReference type="Proteomes" id="UP001501570">
    <property type="component" value="Unassembled WGS sequence"/>
</dbReference>
<keyword evidence="1" id="KW-0812">Transmembrane</keyword>
<sequence>MPVVIIGLVLIAAGVGLIAAVAVGALAAWPLVMAIIFVVFGLALVATGREAVRSRRRRQYLMVEGLAGAARIESVAQTSLTVNDQPVVKFGLSVAVADRAAYPVTVREAVPLLQLARVAVGAVLAVRVDPARPDQVEIDWDTPAAEVSSAAQQPTIQQPTAQQPIMELPPGIVLPRVPERTDRQPAQLPEQVRAIGAPGRAIVDTVRVSDTDGYLLDMWVQLDSGPSYRMENAPARVDPRYAAKVRPGVTVPVRVAQIRPGVSMAVLEWEKL</sequence>
<reference evidence="3" key="1">
    <citation type="journal article" date="2019" name="Int. J. Syst. Evol. Microbiol.">
        <title>The Global Catalogue of Microorganisms (GCM) 10K type strain sequencing project: providing services to taxonomists for standard genome sequencing and annotation.</title>
        <authorList>
            <consortium name="The Broad Institute Genomics Platform"/>
            <consortium name="The Broad Institute Genome Sequencing Center for Infectious Disease"/>
            <person name="Wu L."/>
            <person name="Ma J."/>
        </authorList>
    </citation>
    <scope>NUCLEOTIDE SEQUENCE [LARGE SCALE GENOMIC DNA]</scope>
    <source>
        <strain evidence="3">JCM 18304</strain>
    </source>
</reference>
<dbReference type="EMBL" id="BAABJQ010000003">
    <property type="protein sequence ID" value="GAA5180229.1"/>
    <property type="molecule type" value="Genomic_DNA"/>
</dbReference>
<name>A0ABP9RN09_9ACTN</name>
<proteinExistence type="predicted"/>
<dbReference type="RefSeq" id="WP_345626859.1">
    <property type="nucleotide sequence ID" value="NZ_BAABJQ010000003.1"/>
</dbReference>
<protein>
    <recommendedName>
        <fullName evidence="4">S1 motif domain-containing protein</fullName>
    </recommendedName>
</protein>
<organism evidence="2 3">
    <name type="scientific">Rugosimonospora acidiphila</name>
    <dbReference type="NCBI Taxonomy" id="556531"/>
    <lineage>
        <taxon>Bacteria</taxon>
        <taxon>Bacillati</taxon>
        <taxon>Actinomycetota</taxon>
        <taxon>Actinomycetes</taxon>
        <taxon>Micromonosporales</taxon>
        <taxon>Micromonosporaceae</taxon>
        <taxon>Rugosimonospora</taxon>
    </lineage>
</organism>
<keyword evidence="1" id="KW-0472">Membrane</keyword>
<keyword evidence="3" id="KW-1185">Reference proteome</keyword>
<accession>A0ABP9RN09</accession>